<evidence type="ECO:0000256" key="4">
    <source>
        <dbReference type="ARBA" id="ARBA00022737"/>
    </source>
</evidence>
<dbReference type="FunFam" id="3.30.160.60:FF:000075">
    <property type="entry name" value="Putative zinc finger protein 536"/>
    <property type="match status" value="1"/>
</dbReference>
<protein>
    <recommendedName>
        <fullName evidence="12">C2H2-type domain-containing protein</fullName>
    </recommendedName>
</protein>
<dbReference type="EMBL" id="JARQZJ010000127">
    <property type="protein sequence ID" value="KAK9891291.1"/>
    <property type="molecule type" value="Genomic_DNA"/>
</dbReference>
<dbReference type="GO" id="GO:0005634">
    <property type="term" value="C:nucleus"/>
    <property type="evidence" value="ECO:0007669"/>
    <property type="project" value="UniProtKB-SubCell"/>
</dbReference>
<evidence type="ECO:0000256" key="8">
    <source>
        <dbReference type="ARBA" id="ARBA00023125"/>
    </source>
</evidence>
<dbReference type="PANTHER" id="PTHR24403">
    <property type="entry name" value="ZINC FINGER PROTEIN"/>
    <property type="match status" value="1"/>
</dbReference>
<dbReference type="PANTHER" id="PTHR24403:SF67">
    <property type="entry name" value="FI01116P-RELATED"/>
    <property type="match status" value="1"/>
</dbReference>
<evidence type="ECO:0000259" key="12">
    <source>
        <dbReference type="PROSITE" id="PS50157"/>
    </source>
</evidence>
<organism evidence="13 14">
    <name type="scientific">Henosepilachna vigintioctopunctata</name>
    <dbReference type="NCBI Taxonomy" id="420089"/>
    <lineage>
        <taxon>Eukaryota</taxon>
        <taxon>Metazoa</taxon>
        <taxon>Ecdysozoa</taxon>
        <taxon>Arthropoda</taxon>
        <taxon>Hexapoda</taxon>
        <taxon>Insecta</taxon>
        <taxon>Pterygota</taxon>
        <taxon>Neoptera</taxon>
        <taxon>Endopterygota</taxon>
        <taxon>Coleoptera</taxon>
        <taxon>Polyphaga</taxon>
        <taxon>Cucujiformia</taxon>
        <taxon>Coccinelloidea</taxon>
        <taxon>Coccinellidae</taxon>
        <taxon>Epilachninae</taxon>
        <taxon>Epilachnini</taxon>
        <taxon>Henosepilachna</taxon>
    </lineage>
</organism>
<keyword evidence="14" id="KW-1185">Reference proteome</keyword>
<keyword evidence="9" id="KW-0804">Transcription</keyword>
<dbReference type="AlphaFoldDB" id="A0AAW1VDS8"/>
<dbReference type="GO" id="GO:0045944">
    <property type="term" value="P:positive regulation of transcription by RNA polymerase II"/>
    <property type="evidence" value="ECO:0007669"/>
    <property type="project" value="TreeGrafter"/>
</dbReference>
<evidence type="ECO:0000256" key="3">
    <source>
        <dbReference type="ARBA" id="ARBA00022723"/>
    </source>
</evidence>
<keyword evidence="7" id="KW-0805">Transcription regulation</keyword>
<feature type="domain" description="C2H2-type" evidence="12">
    <location>
        <begin position="374"/>
        <end position="402"/>
    </location>
</feature>
<comment type="caution">
    <text evidence="13">The sequence shown here is derived from an EMBL/GenBank/DDBJ whole genome shotgun (WGS) entry which is preliminary data.</text>
</comment>
<comment type="similarity">
    <text evidence="2">Belongs to the krueppel C2H2-type zinc-finger protein family.</text>
</comment>
<keyword evidence="6" id="KW-0862">Zinc</keyword>
<evidence type="ECO:0000256" key="7">
    <source>
        <dbReference type="ARBA" id="ARBA00023015"/>
    </source>
</evidence>
<accession>A0AAW1VDS8</accession>
<evidence type="ECO:0000256" key="2">
    <source>
        <dbReference type="ARBA" id="ARBA00006991"/>
    </source>
</evidence>
<keyword evidence="5 11" id="KW-0863">Zinc-finger</keyword>
<reference evidence="13 14" key="1">
    <citation type="submission" date="2023-03" db="EMBL/GenBank/DDBJ databases">
        <title>Genome insight into feeding habits of ladybird beetles.</title>
        <authorList>
            <person name="Li H.-S."/>
            <person name="Huang Y.-H."/>
            <person name="Pang H."/>
        </authorList>
    </citation>
    <scope>NUCLEOTIDE SEQUENCE [LARGE SCALE GENOMIC DNA]</scope>
    <source>
        <strain evidence="13">SYSU_2023b</strain>
        <tissue evidence="13">Whole body</tissue>
    </source>
</reference>
<evidence type="ECO:0000256" key="5">
    <source>
        <dbReference type="ARBA" id="ARBA00022771"/>
    </source>
</evidence>
<evidence type="ECO:0000256" key="1">
    <source>
        <dbReference type="ARBA" id="ARBA00004123"/>
    </source>
</evidence>
<comment type="subcellular location">
    <subcellularLocation>
        <location evidence="1">Nucleus</location>
    </subcellularLocation>
</comment>
<keyword evidence="4" id="KW-0677">Repeat</keyword>
<evidence type="ECO:0000256" key="11">
    <source>
        <dbReference type="PROSITE-ProRule" id="PRU00042"/>
    </source>
</evidence>
<evidence type="ECO:0000313" key="14">
    <source>
        <dbReference type="Proteomes" id="UP001431783"/>
    </source>
</evidence>
<evidence type="ECO:0000256" key="9">
    <source>
        <dbReference type="ARBA" id="ARBA00023163"/>
    </source>
</evidence>
<dbReference type="PROSITE" id="PS50157">
    <property type="entry name" value="ZINC_FINGER_C2H2_2"/>
    <property type="match status" value="3"/>
</dbReference>
<dbReference type="SUPFAM" id="SSF57667">
    <property type="entry name" value="beta-beta-alpha zinc fingers"/>
    <property type="match status" value="1"/>
</dbReference>
<sequence>MNEFECSSKAENSLRKMGLRCYEGKQFVAKRNHRSIQDSTGNEYLEGLLDGCFEQKHRNSCIGSIESINEQKIEQKCSLDTELLYTAKEEIVEEGDFTNMFIKKEVEFGSEDKQNITDISIFNEDNIWGNLNDSVHQYVDTGIPCNEVSLELVKKEHDETIEEHEVFIKEDPSIEFHSCKREIKPITKVFSDNGNQVSEYLALKPRNESAKCIKKKDLKRSRMLNIDEKGSINDGAKQSLHEMNNQLRHKQDVEEQKLADFVLNNQELKCETDDSQTSCIERVFSEQKSFKCLICDYEAIDILDYTEHAKEVHFSFKCKLCPFKSYIKTLLGYHYNSVHSKLRNYKCQYCDYAAKLKSTLKKHIAAIHLQNLTYKCDLCDYAPKRRSDLKRHVEAVHLKFKSFHGKKVSNVTHKCDLCDYGSSRRADLKRHVDAVHLNCKNFKCESRSFSSNHKLKSHKNTVHSMKKNV</sequence>
<keyword evidence="10" id="KW-0539">Nucleus</keyword>
<gene>
    <name evidence="13" type="ORF">WA026_013601</name>
</gene>
<dbReference type="GO" id="GO:0003677">
    <property type="term" value="F:DNA binding"/>
    <property type="evidence" value="ECO:0007669"/>
    <property type="project" value="UniProtKB-KW"/>
</dbReference>
<dbReference type="GO" id="GO:0008270">
    <property type="term" value="F:zinc ion binding"/>
    <property type="evidence" value="ECO:0007669"/>
    <property type="project" value="UniProtKB-KW"/>
</dbReference>
<dbReference type="InterPro" id="IPR013087">
    <property type="entry name" value="Znf_C2H2_type"/>
</dbReference>
<name>A0AAW1VDS8_9CUCU</name>
<evidence type="ECO:0000313" key="13">
    <source>
        <dbReference type="EMBL" id="KAK9891291.1"/>
    </source>
</evidence>
<dbReference type="Gene3D" id="3.30.160.60">
    <property type="entry name" value="Classic Zinc Finger"/>
    <property type="match status" value="4"/>
</dbReference>
<dbReference type="InterPro" id="IPR036236">
    <property type="entry name" value="Znf_C2H2_sf"/>
</dbReference>
<feature type="domain" description="C2H2-type" evidence="12">
    <location>
        <begin position="345"/>
        <end position="368"/>
    </location>
</feature>
<dbReference type="Proteomes" id="UP001431783">
    <property type="component" value="Unassembled WGS sequence"/>
</dbReference>
<evidence type="ECO:0000256" key="6">
    <source>
        <dbReference type="ARBA" id="ARBA00022833"/>
    </source>
</evidence>
<feature type="domain" description="C2H2-type" evidence="12">
    <location>
        <begin position="413"/>
        <end position="441"/>
    </location>
</feature>
<evidence type="ECO:0000256" key="10">
    <source>
        <dbReference type="ARBA" id="ARBA00023242"/>
    </source>
</evidence>
<proteinExistence type="inferred from homology"/>
<dbReference type="SMART" id="SM00355">
    <property type="entry name" value="ZnF_C2H2"/>
    <property type="match status" value="6"/>
</dbReference>
<keyword evidence="3" id="KW-0479">Metal-binding</keyword>
<dbReference type="InterPro" id="IPR050688">
    <property type="entry name" value="Zinc_finger/UBP_domain"/>
</dbReference>
<keyword evidence="8" id="KW-0238">DNA-binding</keyword>